<dbReference type="Proteomes" id="UP000297966">
    <property type="component" value="Unassembled WGS sequence"/>
</dbReference>
<reference evidence="1 2" key="1">
    <citation type="submission" date="2019-03" db="EMBL/GenBank/DDBJ databases">
        <title>Bradyrhizobium diversity isolated from nodules of Chamaecrista fasciculata.</title>
        <authorList>
            <person name="Klepa M.S."/>
            <person name="Urquiaga M.O."/>
            <person name="Hungria M."/>
            <person name="Delamuta J.R."/>
        </authorList>
    </citation>
    <scope>NUCLEOTIDE SEQUENCE [LARGE SCALE GENOMIC DNA]</scope>
    <source>
        <strain evidence="1 2">CNPSo 3448</strain>
    </source>
</reference>
<accession>A0A4Y9LV17</accession>
<protein>
    <submittedName>
        <fullName evidence="1">Uncharacterized protein</fullName>
    </submittedName>
</protein>
<sequence>MKRDGAPARHNHRLLGLWVPDRRALEARLSGTTPSVWKTAYSRSTIVTFAMPPPSHMVCRP</sequence>
<evidence type="ECO:0000313" key="1">
    <source>
        <dbReference type="EMBL" id="TFV46702.1"/>
    </source>
</evidence>
<keyword evidence="2" id="KW-1185">Reference proteome</keyword>
<comment type="caution">
    <text evidence="1">The sequence shown here is derived from an EMBL/GenBank/DDBJ whole genome shotgun (WGS) entry which is preliminary data.</text>
</comment>
<gene>
    <name evidence="1" type="ORF">E4K65_19230</name>
</gene>
<name>A0A4Y9LV17_9BRAD</name>
<evidence type="ECO:0000313" key="2">
    <source>
        <dbReference type="Proteomes" id="UP000297966"/>
    </source>
</evidence>
<dbReference type="EMBL" id="SPQT01000010">
    <property type="protein sequence ID" value="TFV46702.1"/>
    <property type="molecule type" value="Genomic_DNA"/>
</dbReference>
<dbReference type="AlphaFoldDB" id="A0A4Y9LV17"/>
<organism evidence="1 2">
    <name type="scientific">Bradyrhizobium niftali</name>
    <dbReference type="NCBI Taxonomy" id="2560055"/>
    <lineage>
        <taxon>Bacteria</taxon>
        <taxon>Pseudomonadati</taxon>
        <taxon>Pseudomonadota</taxon>
        <taxon>Alphaproteobacteria</taxon>
        <taxon>Hyphomicrobiales</taxon>
        <taxon>Nitrobacteraceae</taxon>
        <taxon>Bradyrhizobium</taxon>
    </lineage>
</organism>
<proteinExistence type="predicted"/>